<keyword evidence="9" id="KW-0503">Monooxygenase</keyword>
<dbReference type="PANTHER" id="PTHR33353">
    <property type="entry name" value="PUTATIVE (AFU_ORTHOLOGUE AFUA_1G12560)-RELATED"/>
    <property type="match status" value="1"/>
</dbReference>
<evidence type="ECO:0000256" key="15">
    <source>
        <dbReference type="ARBA" id="ARBA00047174"/>
    </source>
</evidence>
<dbReference type="EC" id="1.14.99.56" evidence="15"/>
<feature type="signal peptide" evidence="16">
    <location>
        <begin position="1"/>
        <end position="23"/>
    </location>
</feature>
<reference evidence="18" key="1">
    <citation type="submission" date="2020-03" db="EMBL/GenBank/DDBJ databases">
        <authorList>
            <person name="He L."/>
        </authorList>
    </citation>
    <scope>NUCLEOTIDE SEQUENCE</scope>
    <source>
        <strain evidence="18">CkLH20</strain>
    </source>
</reference>
<evidence type="ECO:0000256" key="2">
    <source>
        <dbReference type="ARBA" id="ARBA00004613"/>
    </source>
</evidence>
<dbReference type="CDD" id="cd21175">
    <property type="entry name" value="LPMO_AA9"/>
    <property type="match status" value="1"/>
</dbReference>
<evidence type="ECO:0000256" key="7">
    <source>
        <dbReference type="ARBA" id="ARBA00023002"/>
    </source>
</evidence>
<dbReference type="GO" id="GO:0046872">
    <property type="term" value="F:metal ion binding"/>
    <property type="evidence" value="ECO:0007669"/>
    <property type="project" value="UniProtKB-KW"/>
</dbReference>
<dbReference type="GO" id="GO:0005576">
    <property type="term" value="C:extracellular region"/>
    <property type="evidence" value="ECO:0007669"/>
    <property type="project" value="UniProtKB-SubCell"/>
</dbReference>
<dbReference type="PANTHER" id="PTHR33353:SF10">
    <property type="entry name" value="ENDO-BETA-1,4-GLUCANASE D"/>
    <property type="match status" value="1"/>
</dbReference>
<evidence type="ECO:0000256" key="14">
    <source>
        <dbReference type="ARBA" id="ARBA00045077"/>
    </source>
</evidence>
<feature type="domain" description="Auxiliary Activity family 9 catalytic" evidence="17">
    <location>
        <begin position="24"/>
        <end position="232"/>
    </location>
</feature>
<keyword evidence="7" id="KW-0560">Oxidoreductase</keyword>
<dbReference type="OrthoDB" id="5271017at2759"/>
<accession>A0A9P6I111</accession>
<dbReference type="InterPro" id="IPR049892">
    <property type="entry name" value="AA9"/>
</dbReference>
<keyword evidence="11" id="KW-0119">Carbohydrate metabolism</keyword>
<evidence type="ECO:0000313" key="18">
    <source>
        <dbReference type="EMBL" id="KAF9873845.1"/>
    </source>
</evidence>
<keyword evidence="4" id="KW-0479">Metal-binding</keyword>
<dbReference type="GO" id="GO:0004497">
    <property type="term" value="F:monooxygenase activity"/>
    <property type="evidence" value="ECO:0007669"/>
    <property type="project" value="UniProtKB-KW"/>
</dbReference>
<keyword evidence="8" id="KW-0186">Copper</keyword>
<keyword evidence="12" id="KW-0624">Polysaccharide degradation</keyword>
<proteinExistence type="inferred from homology"/>
<comment type="cofactor">
    <cofactor evidence="1">
        <name>Cu(2+)</name>
        <dbReference type="ChEBI" id="CHEBI:29036"/>
    </cofactor>
</comment>
<evidence type="ECO:0000256" key="13">
    <source>
        <dbReference type="ARBA" id="ARBA00044502"/>
    </source>
</evidence>
<keyword evidence="3" id="KW-0964">Secreted</keyword>
<evidence type="ECO:0000256" key="1">
    <source>
        <dbReference type="ARBA" id="ARBA00001973"/>
    </source>
</evidence>
<dbReference type="Pfam" id="PF03443">
    <property type="entry name" value="AA9"/>
    <property type="match status" value="1"/>
</dbReference>
<dbReference type="Gene3D" id="2.70.50.70">
    <property type="match status" value="1"/>
</dbReference>
<dbReference type="GO" id="GO:0030245">
    <property type="term" value="P:cellulose catabolic process"/>
    <property type="evidence" value="ECO:0007669"/>
    <property type="project" value="UniProtKB-KW"/>
</dbReference>
<dbReference type="RefSeq" id="XP_038743306.1">
    <property type="nucleotide sequence ID" value="XM_038891294.1"/>
</dbReference>
<keyword evidence="19" id="KW-1185">Reference proteome</keyword>
<dbReference type="GeneID" id="62164368"/>
<keyword evidence="6" id="KW-0136">Cellulose degradation</keyword>
<evidence type="ECO:0000256" key="6">
    <source>
        <dbReference type="ARBA" id="ARBA00023001"/>
    </source>
</evidence>
<keyword evidence="5 16" id="KW-0732">Signal</keyword>
<sequence length="268" mass="29114">MHFSKPIISTGLVALASLPVAISHYNHEALIINGVVTQPYEYVRRSTNGWSPVADVSSLDMVCNEGGLNPETMAATKTATVAPGDILGFTVNIEIGHPGPLAVYMSKAPDGVSASEYRGDGDWFKVYALTVTTIDDNTIHWGNYKYAQAIRNYTFQLPQEIPAGQYLLRAEHVGLHDATQHAKAQFYISCAQLQVTGNGAGKPGPLVKIPGVYNGYEPGLMLELFNPVPKSYEAPGPETWPNRCEDRSANTLNEDWDGDCGWGKLGPF</sequence>
<evidence type="ECO:0000256" key="8">
    <source>
        <dbReference type="ARBA" id="ARBA00023008"/>
    </source>
</evidence>
<evidence type="ECO:0000313" key="19">
    <source>
        <dbReference type="Proteomes" id="UP000781932"/>
    </source>
</evidence>
<gene>
    <name evidence="18" type="ORF">CkaCkLH20_08579</name>
</gene>
<feature type="chain" id="PRO_5040291152" description="lytic cellulose monooxygenase (C4-dehydrogenating)" evidence="16">
    <location>
        <begin position="24"/>
        <end position="268"/>
    </location>
</feature>
<evidence type="ECO:0000256" key="9">
    <source>
        <dbReference type="ARBA" id="ARBA00023033"/>
    </source>
</evidence>
<organism evidence="18 19">
    <name type="scientific">Colletotrichum karsti</name>
    <dbReference type="NCBI Taxonomy" id="1095194"/>
    <lineage>
        <taxon>Eukaryota</taxon>
        <taxon>Fungi</taxon>
        <taxon>Dikarya</taxon>
        <taxon>Ascomycota</taxon>
        <taxon>Pezizomycotina</taxon>
        <taxon>Sordariomycetes</taxon>
        <taxon>Hypocreomycetidae</taxon>
        <taxon>Glomerellales</taxon>
        <taxon>Glomerellaceae</taxon>
        <taxon>Colletotrichum</taxon>
        <taxon>Colletotrichum boninense species complex</taxon>
    </lineage>
</organism>
<dbReference type="AlphaFoldDB" id="A0A9P6I111"/>
<evidence type="ECO:0000256" key="3">
    <source>
        <dbReference type="ARBA" id="ARBA00022525"/>
    </source>
</evidence>
<evidence type="ECO:0000256" key="10">
    <source>
        <dbReference type="ARBA" id="ARBA00023157"/>
    </source>
</evidence>
<comment type="caution">
    <text evidence="18">The sequence shown here is derived from an EMBL/GenBank/DDBJ whole genome shotgun (WGS) entry which is preliminary data.</text>
</comment>
<name>A0A9P6I111_9PEZI</name>
<keyword evidence="10" id="KW-1015">Disulfide bond</keyword>
<evidence type="ECO:0000256" key="4">
    <source>
        <dbReference type="ARBA" id="ARBA00022723"/>
    </source>
</evidence>
<evidence type="ECO:0000256" key="12">
    <source>
        <dbReference type="ARBA" id="ARBA00023326"/>
    </source>
</evidence>
<evidence type="ECO:0000259" key="17">
    <source>
        <dbReference type="Pfam" id="PF03443"/>
    </source>
</evidence>
<evidence type="ECO:0000256" key="5">
    <source>
        <dbReference type="ARBA" id="ARBA00022729"/>
    </source>
</evidence>
<dbReference type="Proteomes" id="UP000781932">
    <property type="component" value="Unassembled WGS sequence"/>
</dbReference>
<comment type="catalytic activity">
    <reaction evidence="14">
        <text>[(1-&gt;4)-beta-D-glucosyl]n+m + reduced acceptor + O2 = 4-dehydro-beta-D-glucosyl-[(1-&gt;4)-beta-D-glucosyl]n-1 + [(1-&gt;4)-beta-D-glucosyl]m + acceptor + H2O.</text>
        <dbReference type="EC" id="1.14.99.56"/>
    </reaction>
</comment>
<reference evidence="18" key="2">
    <citation type="submission" date="2020-11" db="EMBL/GenBank/DDBJ databases">
        <title>Whole genome sequencing of Colletotrichum sp.</title>
        <authorList>
            <person name="Li H."/>
        </authorList>
    </citation>
    <scope>NUCLEOTIDE SEQUENCE</scope>
    <source>
        <strain evidence="18">CkLH20</strain>
    </source>
</reference>
<evidence type="ECO:0000256" key="16">
    <source>
        <dbReference type="SAM" id="SignalP"/>
    </source>
</evidence>
<protein>
    <recommendedName>
        <fullName evidence="15">lytic cellulose monooxygenase (C4-dehydrogenating)</fullName>
        <ecNumber evidence="15">1.14.99.56</ecNumber>
    </recommendedName>
</protein>
<comment type="subcellular location">
    <subcellularLocation>
        <location evidence="2">Secreted</location>
    </subcellularLocation>
</comment>
<dbReference type="EMBL" id="JAATWM020000029">
    <property type="protein sequence ID" value="KAF9873845.1"/>
    <property type="molecule type" value="Genomic_DNA"/>
</dbReference>
<evidence type="ECO:0000256" key="11">
    <source>
        <dbReference type="ARBA" id="ARBA00023277"/>
    </source>
</evidence>
<dbReference type="InterPro" id="IPR005103">
    <property type="entry name" value="AA9_LPMO"/>
</dbReference>
<comment type="similarity">
    <text evidence="13">Belongs to the polysaccharide monooxygenase AA9 family.</text>
</comment>